<keyword evidence="2" id="KW-1185">Reference proteome</keyword>
<protein>
    <submittedName>
        <fullName evidence="1">Uncharacterized protein</fullName>
    </submittedName>
</protein>
<gene>
    <name evidence="1" type="ORF">DSM107010_45680</name>
</gene>
<sequence>MALLDTKIGGLLELDFSVGDGEIGFFEELVLVILELAISTTCKGVGRENFRANCGTRKIAANATHTNKMNNQINLRSFAEILIQ</sequence>
<comment type="caution">
    <text evidence="1">The sequence shown here is derived from an EMBL/GenBank/DDBJ whole genome shotgun (WGS) entry which is preliminary data.</text>
</comment>
<reference evidence="1 2" key="1">
    <citation type="journal article" date="2019" name="Genome Biol. Evol.">
        <title>Day and night: Metabolic profiles and evolutionary relationships of six axenic non-marine cyanobacteria.</title>
        <authorList>
            <person name="Will S.E."/>
            <person name="Henke P."/>
            <person name="Boedeker C."/>
            <person name="Huang S."/>
            <person name="Brinkmann H."/>
            <person name="Rohde M."/>
            <person name="Jarek M."/>
            <person name="Friedl T."/>
            <person name="Seufert S."/>
            <person name="Schumacher M."/>
            <person name="Overmann J."/>
            <person name="Neumann-Schaal M."/>
            <person name="Petersen J."/>
        </authorList>
    </citation>
    <scope>NUCLEOTIDE SEQUENCE [LARGE SCALE GENOMIC DNA]</scope>
    <source>
        <strain evidence="1 2">SAG 39.79</strain>
    </source>
</reference>
<organism evidence="1 2">
    <name type="scientific">Chroococcidiopsis cubana SAG 39.79</name>
    <dbReference type="NCBI Taxonomy" id="388085"/>
    <lineage>
        <taxon>Bacteria</taxon>
        <taxon>Bacillati</taxon>
        <taxon>Cyanobacteriota</taxon>
        <taxon>Cyanophyceae</taxon>
        <taxon>Chroococcidiopsidales</taxon>
        <taxon>Chroococcidiopsidaceae</taxon>
        <taxon>Chroococcidiopsis</taxon>
    </lineage>
</organism>
<name>A0AB37UGC9_9CYAN</name>
<dbReference type="EMBL" id="RSCK01000048">
    <property type="protein sequence ID" value="RUT09365.1"/>
    <property type="molecule type" value="Genomic_DNA"/>
</dbReference>
<evidence type="ECO:0000313" key="2">
    <source>
        <dbReference type="Proteomes" id="UP000282574"/>
    </source>
</evidence>
<dbReference type="AlphaFoldDB" id="A0AB37UGC9"/>
<dbReference type="Proteomes" id="UP000282574">
    <property type="component" value="Unassembled WGS sequence"/>
</dbReference>
<accession>A0AB37UGC9</accession>
<evidence type="ECO:0000313" key="1">
    <source>
        <dbReference type="EMBL" id="RUT09365.1"/>
    </source>
</evidence>
<proteinExistence type="predicted"/>